<organism evidence="3 4">
    <name type="scientific">Sphaerotilus montanus</name>
    <dbReference type="NCBI Taxonomy" id="522889"/>
    <lineage>
        <taxon>Bacteria</taxon>
        <taxon>Pseudomonadati</taxon>
        <taxon>Pseudomonadota</taxon>
        <taxon>Betaproteobacteria</taxon>
        <taxon>Burkholderiales</taxon>
        <taxon>Sphaerotilaceae</taxon>
        <taxon>Sphaerotilus</taxon>
    </lineage>
</organism>
<dbReference type="RefSeq" id="WP_179632887.1">
    <property type="nucleotide sequence ID" value="NZ_JACCFH010000001.1"/>
</dbReference>
<dbReference type="EMBL" id="JACCFH010000001">
    <property type="protein sequence ID" value="NYG31943.1"/>
    <property type="molecule type" value="Genomic_DNA"/>
</dbReference>
<dbReference type="SUPFAM" id="SSF48452">
    <property type="entry name" value="TPR-like"/>
    <property type="match status" value="2"/>
</dbReference>
<keyword evidence="1" id="KW-0677">Repeat</keyword>
<dbReference type="PANTHER" id="PTHR44227:SF3">
    <property type="entry name" value="PROTEIN O-MANNOSYL-TRANSFERASE TMTC4"/>
    <property type="match status" value="1"/>
</dbReference>
<dbReference type="InterPro" id="IPR052346">
    <property type="entry name" value="O-mannosyl-transferase_TMTC"/>
</dbReference>
<keyword evidence="2" id="KW-0802">TPR repeat</keyword>
<dbReference type="Pfam" id="PF13432">
    <property type="entry name" value="TPR_16"/>
    <property type="match status" value="2"/>
</dbReference>
<evidence type="ECO:0000313" key="3">
    <source>
        <dbReference type="EMBL" id="NYG31943.1"/>
    </source>
</evidence>
<dbReference type="Proteomes" id="UP000518288">
    <property type="component" value="Unassembled WGS sequence"/>
</dbReference>
<accession>A0A7Y9QY62</accession>
<dbReference type="PANTHER" id="PTHR44227">
    <property type="match status" value="1"/>
</dbReference>
<sequence>MPQHHAACPIRADRTRSARRPARRWLALLVALGLNPALGIAQTAQPATPPATGAVTRSAMDGVLFYQLLVSELELRQGDAGLAFQVMLEAAKRSREEALFRRAVDIAISARAGEQAVVALKAWRQNLPKSRDAAEIETQMLMALGRYQDAREPLHTFIELTPAAEQSGAIASLPRLVLSGEKPEDAAQAIEEALKPWRARPATRLAALGASSGAWLTAGKRDRSLALAREAHDLDRGYQPTALIALELMKDTPAAEVLVTDYLASPKPAGSVRAAYVRRLTTSQRYGEALAEVRKLTTGEPELATGWLMQGALQIELGQPAAAQTSLKQFLSLKESEPAAVLTPPIASEGDSDDMADPPDGETRAVLQRSENQELAQAYLMLSQTAEQLQDYPGALVWLEKLASRSSAADVPSVLQRRASLLMRQGQLPQARALLQQMPTGTVEEKRTRFMAEAQLLRDAREWTTAYTLLAQANTQIPDDTDLLYEQALLAEKLLRFDEMETLLRRVIQLKPDQQHAYNALGYSLADRNVRLPEARTLIEKALSFTPGDPFITDSLGWVEFRLGRAEEAARLLGDAYRQRPDVEIGAHLGEVLWTMGRQDDARKVWREARTRDAGNEVLVETLKRLKVAL</sequence>
<comment type="caution">
    <text evidence="3">The sequence shown here is derived from an EMBL/GenBank/DDBJ whole genome shotgun (WGS) entry which is preliminary data.</text>
</comment>
<keyword evidence="4" id="KW-1185">Reference proteome</keyword>
<evidence type="ECO:0000313" key="4">
    <source>
        <dbReference type="Proteomes" id="UP000518288"/>
    </source>
</evidence>
<proteinExistence type="predicted"/>
<evidence type="ECO:0000256" key="2">
    <source>
        <dbReference type="ARBA" id="ARBA00022803"/>
    </source>
</evidence>
<name>A0A7Y9QY62_9BURK</name>
<dbReference type="AlphaFoldDB" id="A0A7Y9QY62"/>
<protein>
    <submittedName>
        <fullName evidence="3">Tetratricopeptide (TPR) repeat protein</fullName>
    </submittedName>
</protein>
<gene>
    <name evidence="3" type="ORF">BDD16_000929</name>
</gene>
<reference evidence="3 4" key="1">
    <citation type="submission" date="2020-07" db="EMBL/GenBank/DDBJ databases">
        <title>Genomic Encyclopedia of Archaeal and Bacterial Type Strains, Phase II (KMG-II): from individual species to whole genera.</title>
        <authorList>
            <person name="Goeker M."/>
        </authorList>
    </citation>
    <scope>NUCLEOTIDE SEQUENCE [LARGE SCALE GENOMIC DNA]</scope>
    <source>
        <strain evidence="3 4">DSM 21226</strain>
    </source>
</reference>
<dbReference type="Gene3D" id="1.25.40.10">
    <property type="entry name" value="Tetratricopeptide repeat domain"/>
    <property type="match status" value="3"/>
</dbReference>
<dbReference type="InterPro" id="IPR011990">
    <property type="entry name" value="TPR-like_helical_dom_sf"/>
</dbReference>
<evidence type="ECO:0000256" key="1">
    <source>
        <dbReference type="ARBA" id="ARBA00022737"/>
    </source>
</evidence>